<evidence type="ECO:0000256" key="5">
    <source>
        <dbReference type="ARBA" id="ARBA00022705"/>
    </source>
</evidence>
<dbReference type="Gene3D" id="3.40.50.300">
    <property type="entry name" value="P-loop containing nucleotide triphosphate hydrolases"/>
    <property type="match status" value="1"/>
</dbReference>
<name>A0A2C6DI30_9GAMM</name>
<evidence type="ECO:0000313" key="12">
    <source>
        <dbReference type="EMBL" id="PHI28857.1"/>
    </source>
</evidence>
<accession>A0A2C6DI30</accession>
<keyword evidence="5" id="KW-0235">DNA replication</keyword>
<evidence type="ECO:0000256" key="8">
    <source>
        <dbReference type="ARBA" id="ARBA00022840"/>
    </source>
</evidence>
<evidence type="ECO:0000313" key="14">
    <source>
        <dbReference type="Proteomes" id="UP000224974"/>
    </source>
</evidence>
<evidence type="ECO:0000313" key="13">
    <source>
        <dbReference type="EMBL" id="VFS46969.1"/>
    </source>
</evidence>
<dbReference type="Pfam" id="PF08706">
    <property type="entry name" value="D5_N"/>
    <property type="match status" value="1"/>
</dbReference>
<dbReference type="PROSITE" id="PS51206">
    <property type="entry name" value="SF3_HELICASE_1"/>
    <property type="match status" value="1"/>
</dbReference>
<dbReference type="EMBL" id="CAADJA010000002">
    <property type="protein sequence ID" value="VFS46969.1"/>
    <property type="molecule type" value="Genomic_DNA"/>
</dbReference>
<evidence type="ECO:0000256" key="7">
    <source>
        <dbReference type="ARBA" id="ARBA00022801"/>
    </source>
</evidence>
<reference evidence="14" key="2">
    <citation type="submission" date="2017-09" db="EMBL/GenBank/DDBJ databases">
        <title>FDA dAtabase for Regulatory Grade micrObial Sequences (FDA-ARGOS): Supporting development and validation of Infectious Disease Dx tests.</title>
        <authorList>
            <person name="Minogue T."/>
            <person name="Wolcott M."/>
            <person name="Wasieloski L."/>
            <person name="Aguilar W."/>
            <person name="Moore D."/>
            <person name="Tallon L."/>
            <person name="Sadzewicz L."/>
            <person name="Ott S."/>
            <person name="Zhao X."/>
            <person name="Nagaraj S."/>
            <person name="Vavikolanu K."/>
            <person name="Aluvathingal J."/>
            <person name="Nadendla S."/>
            <person name="Sichtig H."/>
        </authorList>
    </citation>
    <scope>NUCLEOTIDE SEQUENCE [LARGE SCALE GENOMIC DNA]</scope>
    <source>
        <strain evidence="14">FDAARGOS_387</strain>
    </source>
</reference>
<dbReference type="PROSITE" id="PS50880">
    <property type="entry name" value="TOPRIM"/>
    <property type="match status" value="1"/>
</dbReference>
<dbReference type="GO" id="GO:0005524">
    <property type="term" value="F:ATP binding"/>
    <property type="evidence" value="ECO:0007669"/>
    <property type="project" value="UniProtKB-KW"/>
</dbReference>
<keyword evidence="4" id="KW-0548">Nucleotidyltransferase</keyword>
<dbReference type="PANTHER" id="PTHR35372:SF2">
    <property type="entry name" value="SF3 HELICASE DOMAIN-CONTAINING PROTEIN"/>
    <property type="match status" value="1"/>
</dbReference>
<keyword evidence="8" id="KW-0067">ATP-binding</keyword>
<dbReference type="NCBIfam" id="TIGR01613">
    <property type="entry name" value="primase_Cterm"/>
    <property type="match status" value="1"/>
</dbReference>
<evidence type="ECO:0000256" key="3">
    <source>
        <dbReference type="ARBA" id="ARBA00022679"/>
    </source>
</evidence>
<feature type="domain" description="Toprim" evidence="10">
    <location>
        <begin position="268"/>
        <end position="355"/>
    </location>
</feature>
<dbReference type="InterPro" id="IPR045455">
    <property type="entry name" value="NrS-1_pol-like_helicase"/>
</dbReference>
<dbReference type="AlphaFoldDB" id="A0A2C6DI30"/>
<keyword evidence="7" id="KW-0378">Hydrolase</keyword>
<evidence type="ECO:0000256" key="4">
    <source>
        <dbReference type="ARBA" id="ARBA00022695"/>
    </source>
</evidence>
<dbReference type="InterPro" id="IPR036977">
    <property type="entry name" value="DNA_primase_Znf_CHC2"/>
</dbReference>
<dbReference type="GO" id="GO:0008270">
    <property type="term" value="F:zinc ion binding"/>
    <property type="evidence" value="ECO:0007669"/>
    <property type="project" value="InterPro"/>
</dbReference>
<keyword evidence="14" id="KW-1185">Reference proteome</keyword>
<dbReference type="EMBL" id="PDDX01000001">
    <property type="protein sequence ID" value="PHI28857.1"/>
    <property type="molecule type" value="Genomic_DNA"/>
</dbReference>
<evidence type="ECO:0000259" key="11">
    <source>
        <dbReference type="PROSITE" id="PS51206"/>
    </source>
</evidence>
<organism evidence="12 14">
    <name type="scientific">Budvicia aquatica</name>
    <dbReference type="NCBI Taxonomy" id="82979"/>
    <lineage>
        <taxon>Bacteria</taxon>
        <taxon>Pseudomonadati</taxon>
        <taxon>Pseudomonadota</taxon>
        <taxon>Gammaproteobacteria</taxon>
        <taxon>Enterobacterales</taxon>
        <taxon>Budviciaceae</taxon>
        <taxon>Budvicia</taxon>
    </lineage>
</organism>
<dbReference type="SUPFAM" id="SSF110455">
    <property type="entry name" value="Toprim domain"/>
    <property type="match status" value="1"/>
</dbReference>
<dbReference type="Proteomes" id="UP000373449">
    <property type="component" value="Unassembled WGS sequence"/>
</dbReference>
<dbReference type="InterPro" id="IPR006500">
    <property type="entry name" value="Helicase_put_C_phage/plasmid"/>
</dbReference>
<feature type="domain" description="SF3 helicase" evidence="11">
    <location>
        <begin position="571"/>
        <end position="734"/>
    </location>
</feature>
<dbReference type="Gene3D" id="3.40.1360.10">
    <property type="match status" value="1"/>
</dbReference>
<dbReference type="InterPro" id="IPR014015">
    <property type="entry name" value="Helicase_SF3_DNA-vir"/>
</dbReference>
<dbReference type="GO" id="GO:1990077">
    <property type="term" value="C:primosome complex"/>
    <property type="evidence" value="ECO:0007669"/>
    <property type="project" value="UniProtKB-KW"/>
</dbReference>
<keyword evidence="3" id="KW-0808">Transferase</keyword>
<reference evidence="12" key="1">
    <citation type="submission" date="2017-09" db="EMBL/GenBank/DDBJ databases">
        <title>FDA dAtabase for Regulatory Grade micrObial Sequences (FDA-ARGOS): Supporting development and validation of Infectious Disease Dx tests.</title>
        <authorList>
            <person name="Minogue T."/>
            <person name="Wolcott M."/>
            <person name="Wasieloski L."/>
            <person name="Aguilar W."/>
            <person name="Moore D."/>
            <person name="Tallon L.J."/>
            <person name="Sadzewicz L."/>
            <person name="Ott S."/>
            <person name="Zhao X."/>
            <person name="Nagaraj S."/>
            <person name="Vavikolanu K."/>
            <person name="Aluvathingal J."/>
            <person name="Nadendla S."/>
            <person name="Sichtig H."/>
        </authorList>
    </citation>
    <scope>NUCLEOTIDE SEQUENCE</scope>
    <source>
        <strain evidence="12">FDAARGOS_387</strain>
    </source>
</reference>
<dbReference type="GO" id="GO:0000428">
    <property type="term" value="C:DNA-directed RNA polymerase complex"/>
    <property type="evidence" value="ECO:0007669"/>
    <property type="project" value="UniProtKB-KW"/>
</dbReference>
<dbReference type="Pfam" id="PF19263">
    <property type="entry name" value="DUF5906"/>
    <property type="match status" value="1"/>
</dbReference>
<evidence type="ECO:0000256" key="1">
    <source>
        <dbReference type="ARBA" id="ARBA00022478"/>
    </source>
</evidence>
<evidence type="ECO:0000256" key="6">
    <source>
        <dbReference type="ARBA" id="ARBA00022741"/>
    </source>
</evidence>
<evidence type="ECO:0000256" key="9">
    <source>
        <dbReference type="ARBA" id="ARBA00023163"/>
    </source>
</evidence>
<dbReference type="PANTHER" id="PTHR35372">
    <property type="entry name" value="ATP BINDING PROTEIN-RELATED"/>
    <property type="match status" value="1"/>
</dbReference>
<keyword evidence="2" id="KW-0639">Primosome</keyword>
<gene>
    <name evidence="12" type="ORF">CRN84_05795</name>
    <name evidence="13" type="ORF">NCTC12282_01899</name>
</gene>
<dbReference type="SUPFAM" id="SSF57783">
    <property type="entry name" value="Zinc beta-ribbon"/>
    <property type="match status" value="1"/>
</dbReference>
<dbReference type="GO" id="GO:0003677">
    <property type="term" value="F:DNA binding"/>
    <property type="evidence" value="ECO:0007669"/>
    <property type="project" value="InterPro"/>
</dbReference>
<evidence type="ECO:0000313" key="15">
    <source>
        <dbReference type="Proteomes" id="UP000373449"/>
    </source>
</evidence>
<dbReference type="STRING" id="1111728.GCA_000427805_03075"/>
<reference evidence="13 15" key="3">
    <citation type="submission" date="2019-03" db="EMBL/GenBank/DDBJ databases">
        <authorList>
            <consortium name="Pathogen Informatics"/>
        </authorList>
    </citation>
    <scope>NUCLEOTIDE SEQUENCE [LARGE SCALE GENOMIC DNA]</scope>
    <source>
        <strain evidence="13 15">NCTC12282</strain>
    </source>
</reference>
<dbReference type="InterPro" id="IPR027417">
    <property type="entry name" value="P-loop_NTPase"/>
</dbReference>
<protein>
    <submittedName>
        <fullName evidence="12 13">DNA primase</fullName>
    </submittedName>
</protein>
<dbReference type="RefSeq" id="WP_051323557.1">
    <property type="nucleotide sequence ID" value="NZ_CAADJA010000002.1"/>
</dbReference>
<proteinExistence type="predicted"/>
<dbReference type="SMART" id="SM00885">
    <property type="entry name" value="D5_N"/>
    <property type="match status" value="1"/>
</dbReference>
<keyword evidence="6" id="KW-0547">Nucleotide-binding</keyword>
<sequence>MNNPIYKYNFDEVNATYSIADVFTKLTDINTQPCGDNVLEPEDETCPLCGHLNCFRFYIDSNRAYCFSCCESLSVLDLTHKLGDYMDVHEAARALGDGNLVSATLERQSSPSEPVDVVEDNRDIPLIASIFQYIAQHCHQRLLDNPDAMTYQTEKRGHREETLRAKLIGYTDGKLYQALKDKYPQEVLLSTGMFRLDANGQLRDFAPSGIYVYPHEILTQDPEQSPIPIIGRFTFKDPNKRWCYQQPKKCWLPDAALFYNMNSLNRLGDIAIVEGENDLLSLEEASYLGSILSTNGSISHQQIAEITTLAETRRVITFFDNDDAGDKYRHKLPCATHYVVPERGSDIDAHLQHGGSLEALMQTPTMVTVVDSGAEAVFTPQVEVIEPKTKGACGDEGFNDIGNANAFCRMHGDNLCYLAESAEFMHFTNQKWTPARMQIWEYAKQVAQAQLGVAGELYADANNEKDKAKADTLRLQAKEVMSHAGKLHSLPKLKAMIELAKPKQEVSSTVFNSNTMLFAVDNGVIDLNSGCCRENRRRDYISLYSPVQYDPLAVCPTWEKFIADIMLGDTEMIDFLQRMAGYFITGRVDEQLLFFFYGHGSNGKSTFINVMQNLTGPYSTQLNSDALMANRYGSSGGPNASIAKLNGKRLVVSNELPENGRFDEVMLKSATGGDTLVARPVYGKQEIEFMAQFSLVIIGNHKPVIHDMSHGMWRRMCMIPFAAQFTANQIDPTLPDKLKAELPGILNWVIRGVQLWQQRPLKANLPQFIQDANAEYRAESDLLGEFLTECCVINTNGNGFTATADLYPAFKAYANEGNEWTMTQRTLTKKLLERGLEKTRYQNKYGFKGITLIDRELSVVPEGTFSHNISYYNRNQR</sequence>
<dbReference type="Pfam" id="PF13662">
    <property type="entry name" value="Toprim_4"/>
    <property type="match status" value="1"/>
</dbReference>
<dbReference type="Proteomes" id="UP000224974">
    <property type="component" value="Unassembled WGS sequence"/>
</dbReference>
<dbReference type="InterPro" id="IPR006171">
    <property type="entry name" value="TOPRIM_dom"/>
</dbReference>
<dbReference type="SUPFAM" id="SSF52540">
    <property type="entry name" value="P-loop containing nucleoside triphosphate hydrolases"/>
    <property type="match status" value="1"/>
</dbReference>
<dbReference type="Gene3D" id="3.90.580.10">
    <property type="entry name" value="Zinc finger, CHC2-type domain"/>
    <property type="match status" value="1"/>
</dbReference>
<dbReference type="GO" id="GO:0016779">
    <property type="term" value="F:nucleotidyltransferase activity"/>
    <property type="evidence" value="ECO:0007669"/>
    <property type="project" value="UniProtKB-KW"/>
</dbReference>
<evidence type="ECO:0000256" key="2">
    <source>
        <dbReference type="ARBA" id="ARBA00022515"/>
    </source>
</evidence>
<dbReference type="GO" id="GO:0006269">
    <property type="term" value="P:DNA replication, synthesis of primer"/>
    <property type="evidence" value="ECO:0007669"/>
    <property type="project" value="UniProtKB-KW"/>
</dbReference>
<keyword evidence="1" id="KW-0240">DNA-directed RNA polymerase</keyword>
<keyword evidence="9" id="KW-0804">Transcription</keyword>
<evidence type="ECO:0000259" key="10">
    <source>
        <dbReference type="PROSITE" id="PS50880"/>
    </source>
</evidence>
<dbReference type="OrthoDB" id="784829at2"/>
<dbReference type="GO" id="GO:0016787">
    <property type="term" value="F:hydrolase activity"/>
    <property type="evidence" value="ECO:0007669"/>
    <property type="project" value="UniProtKB-KW"/>
</dbReference>
<dbReference type="InterPro" id="IPR051620">
    <property type="entry name" value="ORF904-like_C"/>
</dbReference>
<dbReference type="InterPro" id="IPR014818">
    <property type="entry name" value="Phage/plasmid_primase_P4_C"/>
</dbReference>